<dbReference type="EMBL" id="ML996229">
    <property type="protein sequence ID" value="KAF2729998.1"/>
    <property type="molecule type" value="Genomic_DNA"/>
</dbReference>
<keyword evidence="3" id="KW-1185">Reference proteome</keyword>
<reference evidence="2" key="1">
    <citation type="journal article" date="2020" name="Stud. Mycol.">
        <title>101 Dothideomycetes genomes: a test case for predicting lifestyles and emergence of pathogens.</title>
        <authorList>
            <person name="Haridas S."/>
            <person name="Albert R."/>
            <person name="Binder M."/>
            <person name="Bloem J."/>
            <person name="Labutti K."/>
            <person name="Salamov A."/>
            <person name="Andreopoulos B."/>
            <person name="Baker S."/>
            <person name="Barry K."/>
            <person name="Bills G."/>
            <person name="Bluhm B."/>
            <person name="Cannon C."/>
            <person name="Castanera R."/>
            <person name="Culley D."/>
            <person name="Daum C."/>
            <person name="Ezra D."/>
            <person name="Gonzalez J."/>
            <person name="Henrissat B."/>
            <person name="Kuo A."/>
            <person name="Liang C."/>
            <person name="Lipzen A."/>
            <person name="Lutzoni F."/>
            <person name="Magnuson J."/>
            <person name="Mondo S."/>
            <person name="Nolan M."/>
            <person name="Ohm R."/>
            <person name="Pangilinan J."/>
            <person name="Park H.-J."/>
            <person name="Ramirez L."/>
            <person name="Alfaro M."/>
            <person name="Sun H."/>
            <person name="Tritt A."/>
            <person name="Yoshinaga Y."/>
            <person name="Zwiers L.-H."/>
            <person name="Turgeon B."/>
            <person name="Goodwin S."/>
            <person name="Spatafora J."/>
            <person name="Crous P."/>
            <person name="Grigoriev I."/>
        </authorList>
    </citation>
    <scope>NUCLEOTIDE SEQUENCE</scope>
    <source>
        <strain evidence="2">CBS 125425</strain>
    </source>
</reference>
<protein>
    <submittedName>
        <fullName evidence="2">HET-domain-containing protein</fullName>
    </submittedName>
</protein>
<feature type="domain" description="Heterokaryon incompatibility" evidence="1">
    <location>
        <begin position="28"/>
        <end position="162"/>
    </location>
</feature>
<feature type="non-terminal residue" evidence="2">
    <location>
        <position position="290"/>
    </location>
</feature>
<evidence type="ECO:0000313" key="2">
    <source>
        <dbReference type="EMBL" id="KAF2729998.1"/>
    </source>
</evidence>
<dbReference type="OrthoDB" id="194358at2759"/>
<dbReference type="PANTHER" id="PTHR24148">
    <property type="entry name" value="ANKYRIN REPEAT DOMAIN-CONTAINING PROTEIN 39 HOMOLOG-RELATED"/>
    <property type="match status" value="1"/>
</dbReference>
<proteinExistence type="predicted"/>
<dbReference type="PANTHER" id="PTHR24148:SF73">
    <property type="entry name" value="HET DOMAIN PROTEIN (AFU_ORTHOLOGUE AFUA_8G01020)"/>
    <property type="match status" value="1"/>
</dbReference>
<name>A0A9P4QRB9_9PLEO</name>
<evidence type="ECO:0000313" key="3">
    <source>
        <dbReference type="Proteomes" id="UP000799444"/>
    </source>
</evidence>
<evidence type="ECO:0000259" key="1">
    <source>
        <dbReference type="Pfam" id="PF06985"/>
    </source>
</evidence>
<comment type="caution">
    <text evidence="2">The sequence shown here is derived from an EMBL/GenBank/DDBJ whole genome shotgun (WGS) entry which is preliminary data.</text>
</comment>
<sequence>MRRWSTSTVASKISLQISNVPLAQSEAFSALSYAWGTSEQDQEIALNGSSLSISQTLLDALVQLESEEDSKKKLFWIDAICINQYDYEEKSEQVQIMGDIYRQAADVIIWLGTRNYEQQNTFTNVKSKLDNYLSDCDFDSVAEAIDALTNRPWWRRLWILQELVLSRQAFLRCGPLAITWDSFEYFLDISDLFVACNLTHETATIVRLIRQETRILSRCWRKGKKGQKLSLFNLLVNIMAFGVRETSDPRDRVYALLGLAKDIEQLGIRPDYSLFREQVYMNTAEALISK</sequence>
<dbReference type="Pfam" id="PF06985">
    <property type="entry name" value="HET"/>
    <property type="match status" value="1"/>
</dbReference>
<dbReference type="InterPro" id="IPR052895">
    <property type="entry name" value="HetReg/Transcr_Mod"/>
</dbReference>
<dbReference type="Proteomes" id="UP000799444">
    <property type="component" value="Unassembled WGS sequence"/>
</dbReference>
<dbReference type="InterPro" id="IPR010730">
    <property type="entry name" value="HET"/>
</dbReference>
<organism evidence="2 3">
    <name type="scientific">Polyplosphaeria fusca</name>
    <dbReference type="NCBI Taxonomy" id="682080"/>
    <lineage>
        <taxon>Eukaryota</taxon>
        <taxon>Fungi</taxon>
        <taxon>Dikarya</taxon>
        <taxon>Ascomycota</taxon>
        <taxon>Pezizomycotina</taxon>
        <taxon>Dothideomycetes</taxon>
        <taxon>Pleosporomycetidae</taxon>
        <taxon>Pleosporales</taxon>
        <taxon>Tetraplosphaeriaceae</taxon>
        <taxon>Polyplosphaeria</taxon>
    </lineage>
</organism>
<gene>
    <name evidence="2" type="ORF">EJ04DRAFT_474631</name>
</gene>
<accession>A0A9P4QRB9</accession>
<dbReference type="AlphaFoldDB" id="A0A9P4QRB9"/>